<evidence type="ECO:0000259" key="1">
    <source>
        <dbReference type="Pfam" id="PF00345"/>
    </source>
</evidence>
<dbReference type="InterPro" id="IPR016147">
    <property type="entry name" value="Pili_assmbl_chaperone_N"/>
</dbReference>
<organism evidence="2 3">
    <name type="scientific">Massilia psychrophila</name>
    <dbReference type="NCBI Taxonomy" id="1603353"/>
    <lineage>
        <taxon>Bacteria</taxon>
        <taxon>Pseudomonadati</taxon>
        <taxon>Pseudomonadota</taxon>
        <taxon>Betaproteobacteria</taxon>
        <taxon>Burkholderiales</taxon>
        <taxon>Oxalobacteraceae</taxon>
        <taxon>Telluria group</taxon>
        <taxon>Massilia</taxon>
    </lineage>
</organism>
<evidence type="ECO:0000313" key="3">
    <source>
        <dbReference type="Proteomes" id="UP000228593"/>
    </source>
</evidence>
<dbReference type="RefSeq" id="WP_099917004.1">
    <property type="nucleotide sequence ID" value="NZ_BMHS01000009.1"/>
</dbReference>
<dbReference type="Pfam" id="PF00345">
    <property type="entry name" value="PapD_N"/>
    <property type="match status" value="1"/>
</dbReference>
<dbReference type="OrthoDB" id="6658153at2"/>
<feature type="domain" description="Pili assembly chaperone N-terminal" evidence="1">
    <location>
        <begin position="33"/>
        <end position="148"/>
    </location>
</feature>
<dbReference type="EMBL" id="PDOB01000029">
    <property type="protein sequence ID" value="PIL38782.1"/>
    <property type="molecule type" value="Genomic_DNA"/>
</dbReference>
<dbReference type="Gene3D" id="2.60.40.10">
    <property type="entry name" value="Immunoglobulins"/>
    <property type="match status" value="1"/>
</dbReference>
<gene>
    <name evidence="2" type="ORF">CR103_16245</name>
</gene>
<dbReference type="InterPro" id="IPR013783">
    <property type="entry name" value="Ig-like_fold"/>
</dbReference>
<reference evidence="2 3" key="1">
    <citation type="submission" date="2017-10" db="EMBL/GenBank/DDBJ databases">
        <title>Massilia psychrophilum sp. nov., a novel purple-pigmented bacterium isolated from Tianshan glacier, Xinjiang Municipality, China.</title>
        <authorList>
            <person name="Wang H."/>
        </authorList>
    </citation>
    <scope>NUCLEOTIDE SEQUENCE [LARGE SCALE GENOMIC DNA]</scope>
    <source>
        <strain evidence="2 3">JCM 30813</strain>
    </source>
</reference>
<proteinExistence type="predicted"/>
<keyword evidence="3" id="KW-1185">Reference proteome</keyword>
<accession>A0A2G8SYH8</accession>
<evidence type="ECO:0000313" key="2">
    <source>
        <dbReference type="EMBL" id="PIL38782.1"/>
    </source>
</evidence>
<dbReference type="AlphaFoldDB" id="A0A2G8SYH8"/>
<comment type="caution">
    <text evidence="2">The sequence shown here is derived from an EMBL/GenBank/DDBJ whole genome shotgun (WGS) entry which is preliminary data.</text>
</comment>
<sequence>MSYFVSARSITRRVLLTMLAAMALLPQLALADLMLYPTRVVFEKNQRATQVDLINNGSEPAVYRISLVNQRMGEDGQFLEVNTAPLPGELFANDLVQFSPRQVTLQPGTSQTVRVMVRKPADLAAGEYRSHLHFEKMPEPRGANSVEAGKDKQIGIVLTALIGASIPVIVRHEVAPASVSLSHLELLKDGKAPLLTLQFERTGNSSVYGDLAVAFTPQGGAEQVIGRAAGIAVYNPNLLRRAKMSLQPAPGVVLARGALRVTYRERPEAGGALLAEGTLALP</sequence>
<dbReference type="GO" id="GO:0071555">
    <property type="term" value="P:cell wall organization"/>
    <property type="evidence" value="ECO:0007669"/>
    <property type="project" value="InterPro"/>
</dbReference>
<name>A0A2G8SYH8_9BURK</name>
<protein>
    <recommendedName>
        <fullName evidence="1">Pili assembly chaperone N-terminal domain-containing protein</fullName>
    </recommendedName>
</protein>
<dbReference type="Proteomes" id="UP000228593">
    <property type="component" value="Unassembled WGS sequence"/>
</dbReference>
<dbReference type="GO" id="GO:0030288">
    <property type="term" value="C:outer membrane-bounded periplasmic space"/>
    <property type="evidence" value="ECO:0007669"/>
    <property type="project" value="InterPro"/>
</dbReference>
<dbReference type="SUPFAM" id="SSF49354">
    <property type="entry name" value="PapD-like"/>
    <property type="match status" value="1"/>
</dbReference>
<dbReference type="InterPro" id="IPR008962">
    <property type="entry name" value="PapD-like_sf"/>
</dbReference>